<organism evidence="1 2">
    <name type="scientific">Flavobacterium procerum</name>
    <dbReference type="NCBI Taxonomy" id="1455569"/>
    <lineage>
        <taxon>Bacteria</taxon>
        <taxon>Pseudomonadati</taxon>
        <taxon>Bacteroidota</taxon>
        <taxon>Flavobacteriia</taxon>
        <taxon>Flavobacteriales</taxon>
        <taxon>Flavobacteriaceae</taxon>
        <taxon>Flavobacterium</taxon>
    </lineage>
</organism>
<comment type="caution">
    <text evidence="1">The sequence shown here is derived from an EMBL/GenBank/DDBJ whole genome shotgun (WGS) entry which is preliminary data.</text>
</comment>
<sequence>MSEGSSSGKFLLSFGLAAFAIIRLLYTCSADSYAPRQNNIRDVEFKQGDLIWNKTDLKVGQKSISKDIMYKSYLGLDSLNAMERDDYGLLKLEKDTLLLIDIKTQIKIPKEYYFQNAHDDSLHYAFKAPDNLNFFIHDFEAKGDLEENFKAVKHISKLQKYKLENTIDNTKVVSYKIVKNNKRFNGYALCFKNVDADLHTFFEFESDVLTKEKLQDRALAFLTQNMKEKK</sequence>
<dbReference type="EMBL" id="JBHLYW010000007">
    <property type="protein sequence ID" value="MFC0076913.1"/>
    <property type="molecule type" value="Genomic_DNA"/>
</dbReference>
<proteinExistence type="predicted"/>
<dbReference type="RefSeq" id="WP_379685942.1">
    <property type="nucleotide sequence ID" value="NZ_JBHLYW010000007.1"/>
</dbReference>
<dbReference type="Proteomes" id="UP001589734">
    <property type="component" value="Unassembled WGS sequence"/>
</dbReference>
<evidence type="ECO:0008006" key="3">
    <source>
        <dbReference type="Google" id="ProtNLM"/>
    </source>
</evidence>
<keyword evidence="2" id="KW-1185">Reference proteome</keyword>
<evidence type="ECO:0000313" key="1">
    <source>
        <dbReference type="EMBL" id="MFC0076913.1"/>
    </source>
</evidence>
<reference evidence="1 2" key="1">
    <citation type="submission" date="2024-09" db="EMBL/GenBank/DDBJ databases">
        <authorList>
            <person name="Sun Q."/>
            <person name="Mori K."/>
        </authorList>
    </citation>
    <scope>NUCLEOTIDE SEQUENCE [LARGE SCALE GENOMIC DNA]</scope>
    <source>
        <strain evidence="1 2">CGMCC 1.12926</strain>
    </source>
</reference>
<name>A0ABV6BN90_9FLAO</name>
<accession>A0ABV6BN90</accession>
<gene>
    <name evidence="1" type="ORF">ACFFLS_07665</name>
</gene>
<evidence type="ECO:0000313" key="2">
    <source>
        <dbReference type="Proteomes" id="UP001589734"/>
    </source>
</evidence>
<protein>
    <recommendedName>
        <fullName evidence="3">Lipoprotein</fullName>
    </recommendedName>
</protein>